<dbReference type="AlphaFoldDB" id="A0AAP3E770"/>
<dbReference type="PROSITE" id="PS50206">
    <property type="entry name" value="RHODANESE_3"/>
    <property type="match status" value="1"/>
</dbReference>
<dbReference type="EMBL" id="JAOPJZ010000015">
    <property type="protein sequence ID" value="MCU4753266.1"/>
    <property type="molecule type" value="Genomic_DNA"/>
</dbReference>
<dbReference type="Pfam" id="PF00581">
    <property type="entry name" value="Rhodanese"/>
    <property type="match status" value="1"/>
</dbReference>
<evidence type="ECO:0000313" key="3">
    <source>
        <dbReference type="Proteomes" id="UP001321047"/>
    </source>
</evidence>
<organism evidence="2 3">
    <name type="scientific">Natronosalvus hydrolyticus</name>
    <dbReference type="NCBI Taxonomy" id="2979988"/>
    <lineage>
        <taxon>Archaea</taxon>
        <taxon>Methanobacteriati</taxon>
        <taxon>Methanobacteriota</taxon>
        <taxon>Stenosarchaea group</taxon>
        <taxon>Halobacteria</taxon>
        <taxon>Halobacteriales</taxon>
        <taxon>Natrialbaceae</taxon>
        <taxon>Natronosalvus</taxon>
    </lineage>
</organism>
<dbReference type="Proteomes" id="UP001321047">
    <property type="component" value="Unassembled WGS sequence"/>
</dbReference>
<sequence length="122" mass="13789">MATITPSRFDEKRDSSDPFVLDIRPSDSFEREHIEGSYNVPVYSDLQRGNEDSFRRRLDEIPGDRPVVVVCKAGIVARKATAILDDEGHESMTLLGGMGGWNGYQQNSLGYKIRSLVWKLTR</sequence>
<dbReference type="InterPro" id="IPR001763">
    <property type="entry name" value="Rhodanese-like_dom"/>
</dbReference>
<gene>
    <name evidence="2" type="ORF">OB919_14985</name>
</gene>
<proteinExistence type="predicted"/>
<dbReference type="RefSeq" id="WP_342809587.1">
    <property type="nucleotide sequence ID" value="NZ_JAOPJZ010000015.1"/>
</dbReference>
<keyword evidence="3" id="KW-1185">Reference proteome</keyword>
<dbReference type="InterPro" id="IPR050229">
    <property type="entry name" value="GlpE_sulfurtransferase"/>
</dbReference>
<protein>
    <submittedName>
        <fullName evidence="2">Rhodanese-like domain-containing protein</fullName>
    </submittedName>
</protein>
<dbReference type="InterPro" id="IPR036873">
    <property type="entry name" value="Rhodanese-like_dom_sf"/>
</dbReference>
<name>A0AAP3E770_9EURY</name>
<accession>A0AAP3E770</accession>
<dbReference type="PANTHER" id="PTHR43031">
    <property type="entry name" value="FAD-DEPENDENT OXIDOREDUCTASE"/>
    <property type="match status" value="1"/>
</dbReference>
<dbReference type="SMART" id="SM00450">
    <property type="entry name" value="RHOD"/>
    <property type="match status" value="1"/>
</dbReference>
<feature type="domain" description="Rhodanese" evidence="1">
    <location>
        <begin position="14"/>
        <end position="108"/>
    </location>
</feature>
<comment type="caution">
    <text evidence="2">The sequence shown here is derived from an EMBL/GenBank/DDBJ whole genome shotgun (WGS) entry which is preliminary data.</text>
</comment>
<dbReference type="CDD" id="cd00158">
    <property type="entry name" value="RHOD"/>
    <property type="match status" value="1"/>
</dbReference>
<dbReference type="PANTHER" id="PTHR43031:SF1">
    <property type="entry name" value="PYRIDINE NUCLEOTIDE-DISULPHIDE OXIDOREDUCTASE"/>
    <property type="match status" value="1"/>
</dbReference>
<evidence type="ECO:0000259" key="1">
    <source>
        <dbReference type="PROSITE" id="PS50206"/>
    </source>
</evidence>
<evidence type="ECO:0000313" key="2">
    <source>
        <dbReference type="EMBL" id="MCU4753266.1"/>
    </source>
</evidence>
<dbReference type="SUPFAM" id="SSF52821">
    <property type="entry name" value="Rhodanese/Cell cycle control phosphatase"/>
    <property type="match status" value="1"/>
</dbReference>
<dbReference type="Gene3D" id="3.40.250.10">
    <property type="entry name" value="Rhodanese-like domain"/>
    <property type="match status" value="1"/>
</dbReference>
<reference evidence="2 3" key="1">
    <citation type="submission" date="2022-09" db="EMBL/GenBank/DDBJ databases">
        <title>Enrichment on poylsaccharides allowed isolation of novel metabolic and taxonomic groups of Haloarchaea.</title>
        <authorList>
            <person name="Sorokin D.Y."/>
            <person name="Elcheninov A.G."/>
            <person name="Khizhniak T.V."/>
            <person name="Kolganova T.V."/>
            <person name="Kublanov I.V."/>
        </authorList>
    </citation>
    <scope>NUCLEOTIDE SEQUENCE [LARGE SCALE GENOMIC DNA]</scope>
    <source>
        <strain evidence="2 3">AArc-curdl1</strain>
    </source>
</reference>